<evidence type="ECO:0000313" key="9">
    <source>
        <dbReference type="EMBL" id="KNC47010.1"/>
    </source>
</evidence>
<evidence type="ECO:0000313" key="10">
    <source>
        <dbReference type="Proteomes" id="UP000054408"/>
    </source>
</evidence>
<evidence type="ECO:0000256" key="4">
    <source>
        <dbReference type="ARBA" id="ARBA00023136"/>
    </source>
</evidence>
<evidence type="ECO:0000256" key="2">
    <source>
        <dbReference type="ARBA" id="ARBA00022692"/>
    </source>
</evidence>
<keyword evidence="10" id="KW-1185">Reference proteome</keyword>
<feature type="signal peptide" evidence="7">
    <location>
        <begin position="1"/>
        <end position="25"/>
    </location>
</feature>
<keyword evidence="7" id="KW-0732">Signal</keyword>
<evidence type="ECO:0000256" key="5">
    <source>
        <dbReference type="ARBA" id="ARBA00023186"/>
    </source>
</evidence>
<evidence type="ECO:0000256" key="3">
    <source>
        <dbReference type="ARBA" id="ARBA00022989"/>
    </source>
</evidence>
<feature type="coiled-coil region" evidence="6">
    <location>
        <begin position="170"/>
        <end position="207"/>
    </location>
</feature>
<dbReference type="CDD" id="cd06257">
    <property type="entry name" value="DnaJ"/>
    <property type="match status" value="1"/>
</dbReference>
<dbReference type="Proteomes" id="UP000054408">
    <property type="component" value="Unassembled WGS sequence"/>
</dbReference>
<dbReference type="SUPFAM" id="SSF46565">
    <property type="entry name" value="Chaperone J-domain"/>
    <property type="match status" value="1"/>
</dbReference>
<evidence type="ECO:0000256" key="1">
    <source>
        <dbReference type="ARBA" id="ARBA00004141"/>
    </source>
</evidence>
<dbReference type="RefSeq" id="XP_013759790.1">
    <property type="nucleotide sequence ID" value="XM_013904336.1"/>
</dbReference>
<reference evidence="9 10" key="1">
    <citation type="submission" date="2010-05" db="EMBL/GenBank/DDBJ databases">
        <title>The Genome Sequence of Thecamonas trahens ATCC 50062.</title>
        <authorList>
            <consortium name="The Broad Institute Genome Sequencing Platform"/>
            <person name="Russ C."/>
            <person name="Cuomo C."/>
            <person name="Shea T."/>
            <person name="Young S.K."/>
            <person name="Zeng Q."/>
            <person name="Koehrsen M."/>
            <person name="Haas B."/>
            <person name="Borodovsky M."/>
            <person name="Guigo R."/>
            <person name="Alvarado L."/>
            <person name="Berlin A."/>
            <person name="Bochicchio J."/>
            <person name="Borenstein D."/>
            <person name="Chapman S."/>
            <person name="Chen Z."/>
            <person name="Freedman E."/>
            <person name="Gellesch M."/>
            <person name="Goldberg J."/>
            <person name="Griggs A."/>
            <person name="Gujja S."/>
            <person name="Heilman E."/>
            <person name="Heiman D."/>
            <person name="Hepburn T."/>
            <person name="Howarth C."/>
            <person name="Jen D."/>
            <person name="Larson L."/>
            <person name="Mehta T."/>
            <person name="Park D."/>
            <person name="Pearson M."/>
            <person name="Roberts A."/>
            <person name="Saif S."/>
            <person name="Shenoy N."/>
            <person name="Sisk P."/>
            <person name="Stolte C."/>
            <person name="Sykes S."/>
            <person name="Thomson T."/>
            <person name="Walk T."/>
            <person name="White J."/>
            <person name="Yandava C."/>
            <person name="Burger G."/>
            <person name="Gray M.W."/>
            <person name="Holland P.W.H."/>
            <person name="King N."/>
            <person name="Lang F.B.F."/>
            <person name="Roger A.J."/>
            <person name="Ruiz-Trillo I."/>
            <person name="Lander E."/>
            <person name="Nusbaum C."/>
        </authorList>
    </citation>
    <scope>NUCLEOTIDE SEQUENCE [LARGE SCALE GENOMIC DNA]</scope>
    <source>
        <strain evidence="9 10">ATCC 50062</strain>
    </source>
</reference>
<accession>A0A0L0D427</accession>
<organism evidence="9 10">
    <name type="scientific">Thecamonas trahens ATCC 50062</name>
    <dbReference type="NCBI Taxonomy" id="461836"/>
    <lineage>
        <taxon>Eukaryota</taxon>
        <taxon>Apusozoa</taxon>
        <taxon>Apusomonadida</taxon>
        <taxon>Apusomonadidae</taxon>
        <taxon>Thecamonas</taxon>
    </lineage>
</organism>
<dbReference type="Gene3D" id="1.10.287.110">
    <property type="entry name" value="DnaJ domain"/>
    <property type="match status" value="1"/>
</dbReference>
<dbReference type="GO" id="GO:0005789">
    <property type="term" value="C:endoplasmic reticulum membrane"/>
    <property type="evidence" value="ECO:0007669"/>
    <property type="project" value="TreeGrafter"/>
</dbReference>
<proteinExistence type="predicted"/>
<dbReference type="InterPro" id="IPR044632">
    <property type="entry name" value="DNAJC25-like"/>
</dbReference>
<dbReference type="PRINTS" id="PR00625">
    <property type="entry name" value="JDOMAIN"/>
</dbReference>
<dbReference type="GO" id="GO:0006457">
    <property type="term" value="P:protein folding"/>
    <property type="evidence" value="ECO:0007669"/>
    <property type="project" value="InterPro"/>
</dbReference>
<dbReference type="AlphaFoldDB" id="A0A0L0D427"/>
<comment type="subcellular location">
    <subcellularLocation>
        <location evidence="1">Membrane</location>
        <topology evidence="1">Multi-pass membrane protein</topology>
    </subcellularLocation>
</comment>
<dbReference type="Pfam" id="PF00226">
    <property type="entry name" value="DnaJ"/>
    <property type="match status" value="1"/>
</dbReference>
<dbReference type="eggNOG" id="KOG0722">
    <property type="taxonomic scope" value="Eukaryota"/>
</dbReference>
<gene>
    <name evidence="9" type="ORF">AMSG_03434</name>
</gene>
<protein>
    <recommendedName>
        <fullName evidence="8">J domain-containing protein</fullName>
    </recommendedName>
</protein>
<keyword evidence="3" id="KW-1133">Transmembrane helix</keyword>
<feature type="domain" description="J" evidence="8">
    <location>
        <begin position="28"/>
        <end position="92"/>
    </location>
</feature>
<evidence type="ECO:0000256" key="7">
    <source>
        <dbReference type="SAM" id="SignalP"/>
    </source>
</evidence>
<sequence length="317" mass="36725">MQFGRVMVVSVAVLVVVCMCAPTLALENYYHLLGVEPTATPKQLKRAYRKLAVALHPDKNPDPDAEDLFIAVAAAYEVLSDEKERRRYDDRLSHYLRTGEELREGIDDVPMDRYEATMMDRYRTRQRQTPVPTVVAGILTLLTFFHYSVRMYNYRHYYGKAREAVVKIKASELKKELKKKDLSKKALRKAKKKLKAQQASVDESIDENEIRVFGAEYPTWEELLFVRFLLLPKAAVDGLIRVWHHSIMGHPRPLHHAFPHGVDQCNEFINNYYTMGRKRQDMLLEHFANQGYDVSELLDGEDETDAVEEDVPPEIKL</sequence>
<dbReference type="SMART" id="SM00271">
    <property type="entry name" value="DnaJ"/>
    <property type="match status" value="1"/>
</dbReference>
<keyword evidence="4" id="KW-0472">Membrane</keyword>
<dbReference type="GeneID" id="25563036"/>
<keyword evidence="6" id="KW-0175">Coiled coil</keyword>
<name>A0A0L0D427_THETB</name>
<dbReference type="PROSITE" id="PS50076">
    <property type="entry name" value="DNAJ_2"/>
    <property type="match status" value="1"/>
</dbReference>
<keyword evidence="5" id="KW-0143">Chaperone</keyword>
<dbReference type="InterPro" id="IPR001623">
    <property type="entry name" value="DnaJ_domain"/>
</dbReference>
<dbReference type="OrthoDB" id="552049at2759"/>
<dbReference type="InterPro" id="IPR036869">
    <property type="entry name" value="J_dom_sf"/>
</dbReference>
<dbReference type="PANTHER" id="PTHR44176">
    <property type="entry name" value="DNAJ HOMOLOG SUBFAMILY C MEMBER 25"/>
    <property type="match status" value="1"/>
</dbReference>
<evidence type="ECO:0000259" key="8">
    <source>
        <dbReference type="PROSITE" id="PS50076"/>
    </source>
</evidence>
<dbReference type="STRING" id="461836.A0A0L0D427"/>
<keyword evidence="2" id="KW-0812">Transmembrane</keyword>
<evidence type="ECO:0000256" key="6">
    <source>
        <dbReference type="SAM" id="Coils"/>
    </source>
</evidence>
<dbReference type="EMBL" id="GL349445">
    <property type="protein sequence ID" value="KNC47010.1"/>
    <property type="molecule type" value="Genomic_DNA"/>
</dbReference>
<dbReference type="PROSITE" id="PS00636">
    <property type="entry name" value="DNAJ_1"/>
    <property type="match status" value="1"/>
</dbReference>
<dbReference type="OMA" id="EEDCYAL"/>
<dbReference type="InterPro" id="IPR018253">
    <property type="entry name" value="DnaJ_domain_CS"/>
</dbReference>
<dbReference type="PANTHER" id="PTHR44176:SF1">
    <property type="entry name" value="DNAJ HOMOLOG SUBFAMILY C MEMBER 25"/>
    <property type="match status" value="1"/>
</dbReference>
<feature type="chain" id="PRO_5005537225" description="J domain-containing protein" evidence="7">
    <location>
        <begin position="26"/>
        <end position="317"/>
    </location>
</feature>